<gene>
    <name evidence="5" type="ORF">D3P06_17590</name>
</gene>
<accession>A0A418ZQ77</accession>
<evidence type="ECO:0000259" key="4">
    <source>
        <dbReference type="PROSITE" id="PS51770"/>
    </source>
</evidence>
<dbReference type="InterPro" id="IPR006683">
    <property type="entry name" value="Thioestr_dom"/>
</dbReference>
<dbReference type="Gene3D" id="3.10.129.10">
    <property type="entry name" value="Hotdog Thioesterase"/>
    <property type="match status" value="1"/>
</dbReference>
<dbReference type="NCBIfam" id="TIGR00369">
    <property type="entry name" value="unchar_dom_1"/>
    <property type="match status" value="1"/>
</dbReference>
<keyword evidence="2 3" id="KW-0378">Hydrolase</keyword>
<dbReference type="InterPro" id="IPR029069">
    <property type="entry name" value="HotDog_dom_sf"/>
</dbReference>
<dbReference type="RefSeq" id="WP_119887759.1">
    <property type="nucleotide sequence ID" value="NZ_QZEV01000158.1"/>
</dbReference>
<dbReference type="CDD" id="cd03443">
    <property type="entry name" value="PaaI_thioesterase"/>
    <property type="match status" value="1"/>
</dbReference>
<dbReference type="InterPro" id="IPR033120">
    <property type="entry name" value="HOTDOG_ACOT"/>
</dbReference>
<feature type="domain" description="HotDog ACOT-type" evidence="4">
    <location>
        <begin position="25"/>
        <end position="140"/>
    </location>
</feature>
<dbReference type="OrthoDB" id="9813282at2"/>
<dbReference type="GO" id="GO:0061522">
    <property type="term" value="F:1,4-dihydroxy-2-naphthoyl-CoA thioesterase activity"/>
    <property type="evidence" value="ECO:0007669"/>
    <property type="project" value="TreeGrafter"/>
</dbReference>
<reference evidence="5 6" key="1">
    <citation type="submission" date="2018-09" db="EMBL/GenBank/DDBJ databases">
        <title>Paracoccus onubensis nov. sp. a moderate halophilic bacterium isolated from Gruta de las Maravillas (Aracena, Spain).</title>
        <authorList>
            <person name="Jurado V."/>
            <person name="Gutierrez-Patricio S."/>
            <person name="Gonzalez-Pimentel J.L."/>
            <person name="Laiz L."/>
            <person name="Saiz-Jimenez C."/>
        </authorList>
    </citation>
    <scope>NUCLEOTIDE SEQUENCE [LARGE SCALE GENOMIC DNA]</scope>
    <source>
        <strain evidence="5 6">DSM 19484</strain>
    </source>
</reference>
<comment type="similarity">
    <text evidence="1">Belongs to the thioesterase PaaI family.</text>
</comment>
<name>A0A418ZQ77_9RHOB</name>
<keyword evidence="6" id="KW-1185">Reference proteome</keyword>
<evidence type="ECO:0000256" key="1">
    <source>
        <dbReference type="ARBA" id="ARBA00008324"/>
    </source>
</evidence>
<dbReference type="PROSITE" id="PS51770">
    <property type="entry name" value="HOTDOG_ACOT"/>
    <property type="match status" value="1"/>
</dbReference>
<organism evidence="5 6">
    <name type="scientific">Paracoccus aestuarii</name>
    <dbReference type="NCBI Taxonomy" id="453842"/>
    <lineage>
        <taxon>Bacteria</taxon>
        <taxon>Pseudomonadati</taxon>
        <taxon>Pseudomonadota</taxon>
        <taxon>Alphaproteobacteria</taxon>
        <taxon>Rhodobacterales</taxon>
        <taxon>Paracoccaceae</taxon>
        <taxon>Paracoccus</taxon>
    </lineage>
</organism>
<sequence>MRSPDQMPPQSAFADLLGIRIVTATPAEVLCRMEVTPQMANRNGVLHGGALMTLADNAAGSAAFANSPPEMTNTTIEAKTNFTRAVRLGDIVTARCVPLHVGGTTMVLQTTLTRGDGKVVGVTTQTHLLMRWKETREETT</sequence>
<dbReference type="GO" id="GO:0005829">
    <property type="term" value="C:cytosol"/>
    <property type="evidence" value="ECO:0007669"/>
    <property type="project" value="TreeGrafter"/>
</dbReference>
<dbReference type="PANTHER" id="PTHR43240:SF5">
    <property type="entry name" value="1,4-DIHYDROXY-2-NAPHTHOYL-COA THIOESTERASE 1"/>
    <property type="match status" value="1"/>
</dbReference>
<evidence type="ECO:0000256" key="3">
    <source>
        <dbReference type="PROSITE-ProRule" id="PRU01106"/>
    </source>
</evidence>
<dbReference type="PANTHER" id="PTHR43240">
    <property type="entry name" value="1,4-DIHYDROXY-2-NAPHTHOYL-COA THIOESTERASE 1"/>
    <property type="match status" value="1"/>
</dbReference>
<protein>
    <submittedName>
        <fullName evidence="5">PaaI family thioesterase</fullName>
    </submittedName>
</protein>
<dbReference type="EMBL" id="QZEV01000158">
    <property type="protein sequence ID" value="RJK96594.1"/>
    <property type="molecule type" value="Genomic_DNA"/>
</dbReference>
<dbReference type="Pfam" id="PF03061">
    <property type="entry name" value="4HBT"/>
    <property type="match status" value="1"/>
</dbReference>
<proteinExistence type="inferred from homology"/>
<evidence type="ECO:0000313" key="5">
    <source>
        <dbReference type="EMBL" id="RJK96594.1"/>
    </source>
</evidence>
<comment type="caution">
    <text evidence="5">The sequence shown here is derived from an EMBL/GenBank/DDBJ whole genome shotgun (WGS) entry which is preliminary data.</text>
</comment>
<evidence type="ECO:0000256" key="2">
    <source>
        <dbReference type="ARBA" id="ARBA00022801"/>
    </source>
</evidence>
<dbReference type="Proteomes" id="UP000285530">
    <property type="component" value="Unassembled WGS sequence"/>
</dbReference>
<dbReference type="AlphaFoldDB" id="A0A418ZQ77"/>
<dbReference type="SUPFAM" id="SSF54637">
    <property type="entry name" value="Thioesterase/thiol ester dehydrase-isomerase"/>
    <property type="match status" value="1"/>
</dbReference>
<dbReference type="InterPro" id="IPR003736">
    <property type="entry name" value="PAAI_dom"/>
</dbReference>
<evidence type="ECO:0000313" key="6">
    <source>
        <dbReference type="Proteomes" id="UP000285530"/>
    </source>
</evidence>